<dbReference type="Proteomes" id="UP000004509">
    <property type="component" value="Unassembled WGS sequence"/>
</dbReference>
<organism evidence="1 2">
    <name type="scientific">Treponema vincentii ATCC 35580</name>
    <dbReference type="NCBI Taxonomy" id="596324"/>
    <lineage>
        <taxon>Bacteria</taxon>
        <taxon>Pseudomonadati</taxon>
        <taxon>Spirochaetota</taxon>
        <taxon>Spirochaetia</taxon>
        <taxon>Spirochaetales</taxon>
        <taxon>Treponemataceae</taxon>
        <taxon>Treponema</taxon>
    </lineage>
</organism>
<evidence type="ECO:0000313" key="1">
    <source>
        <dbReference type="EMBL" id="EEV20576.1"/>
    </source>
</evidence>
<name>C8PPX6_9SPIR</name>
<dbReference type="AlphaFoldDB" id="C8PPX6"/>
<proteinExistence type="predicted"/>
<evidence type="ECO:0000313" key="2">
    <source>
        <dbReference type="Proteomes" id="UP000004509"/>
    </source>
</evidence>
<comment type="caution">
    <text evidence="1">The sequence shown here is derived from an EMBL/GenBank/DDBJ whole genome shotgun (WGS) entry which is preliminary data.</text>
</comment>
<dbReference type="STRING" id="596324.TREVI0001_1437"/>
<protein>
    <submittedName>
        <fullName evidence="1">Uncharacterized protein</fullName>
    </submittedName>
</protein>
<gene>
    <name evidence="1" type="ORF">TREVI0001_1437</name>
</gene>
<accession>C8PPX6</accession>
<reference evidence="1 2" key="1">
    <citation type="submission" date="2009-07" db="EMBL/GenBank/DDBJ databases">
        <authorList>
            <person name="Madupu R."/>
            <person name="Sebastian Y."/>
            <person name="Durkin A.S."/>
            <person name="Torralba M."/>
            <person name="Methe B."/>
            <person name="Sutton G.G."/>
            <person name="Strausberg R.L."/>
            <person name="Nelson K.E."/>
        </authorList>
    </citation>
    <scope>NUCLEOTIDE SEQUENCE [LARGE SCALE GENOMIC DNA]</scope>
    <source>
        <strain evidence="1 2">ATCC 35580</strain>
    </source>
</reference>
<dbReference type="EMBL" id="ACYH01000031">
    <property type="protein sequence ID" value="EEV20576.1"/>
    <property type="molecule type" value="Genomic_DNA"/>
</dbReference>
<sequence>MLNKSRTFLSEIIMMKRFGLVLFGFALCTAVLQRSPLLWAGYLKFDKKR</sequence>